<proteinExistence type="predicted"/>
<evidence type="ECO:0000256" key="1">
    <source>
        <dbReference type="SAM" id="MobiDB-lite"/>
    </source>
</evidence>
<dbReference type="AlphaFoldDB" id="A0A2N8UHX2"/>
<gene>
    <name evidence="3" type="ORF">SRS1_15133</name>
</gene>
<feature type="region of interest" description="Disordered" evidence="1">
    <location>
        <begin position="333"/>
        <end position="356"/>
    </location>
</feature>
<keyword evidence="2" id="KW-1133">Transmembrane helix</keyword>
<evidence type="ECO:0000313" key="3">
    <source>
        <dbReference type="EMBL" id="SJX64546.1"/>
    </source>
</evidence>
<sequence length="356" mass="38857">MAADATIPLIDTHLTAVLSGVVVCEMLSFISFDIRLMRAMLHKRQLRPMPLAYLLARYSMAVGILTLAWLTIPTDAPRALNDSQIHWLRAIALPTIFTSTSAVLGYRALILHFERPRLVSRTIHLLLLAELGGGIAVTTLAVSDPLNPAQRFGRVAVYVSPVFLCAPLVIAMLIDAVFTLIVVVPILRGGERPRKGEVVHMLLSDASFFGMFSMVVKAIAIGFTLRFSANDTNPYLPVRVECVASTIFACRIFRGQESFLRCQRERKAQPSLRPIELEAIAPGESESERADKEVDVECARGGEGAEGGAGDSVEKLGYKPTWTLTDCCLDANTTGGSCEGRVGERDEGGTRPDSRW</sequence>
<organism evidence="3 4">
    <name type="scientific">Sporisorium reilianum f. sp. reilianum</name>
    <dbReference type="NCBI Taxonomy" id="72559"/>
    <lineage>
        <taxon>Eukaryota</taxon>
        <taxon>Fungi</taxon>
        <taxon>Dikarya</taxon>
        <taxon>Basidiomycota</taxon>
        <taxon>Ustilaginomycotina</taxon>
        <taxon>Ustilaginomycetes</taxon>
        <taxon>Ustilaginales</taxon>
        <taxon>Ustilaginaceae</taxon>
        <taxon>Sporisorium</taxon>
    </lineage>
</organism>
<feature type="transmembrane region" description="Helical" evidence="2">
    <location>
        <begin position="122"/>
        <end position="143"/>
    </location>
</feature>
<dbReference type="EMBL" id="LT795065">
    <property type="protein sequence ID" value="SJX64546.1"/>
    <property type="molecule type" value="Genomic_DNA"/>
</dbReference>
<name>A0A2N8UHX2_9BASI</name>
<feature type="transmembrane region" description="Helical" evidence="2">
    <location>
        <begin position="12"/>
        <end position="30"/>
    </location>
</feature>
<protein>
    <submittedName>
        <fullName evidence="3">Uncharacterized protein</fullName>
    </submittedName>
</protein>
<feature type="transmembrane region" description="Helical" evidence="2">
    <location>
        <begin position="51"/>
        <end position="70"/>
    </location>
</feature>
<feature type="transmembrane region" description="Helical" evidence="2">
    <location>
        <begin position="208"/>
        <end position="229"/>
    </location>
</feature>
<reference evidence="3 4" key="1">
    <citation type="submission" date="2017-02" db="EMBL/GenBank/DDBJ databases">
        <authorList>
            <person name="Peterson S.W."/>
        </authorList>
    </citation>
    <scope>NUCLEOTIDE SEQUENCE [LARGE SCALE GENOMIC DNA]</scope>
    <source>
        <strain evidence="3 4">SRS1_H2-8</strain>
    </source>
</reference>
<evidence type="ECO:0000313" key="4">
    <source>
        <dbReference type="Proteomes" id="UP000239563"/>
    </source>
</evidence>
<keyword evidence="2" id="KW-0812">Transmembrane</keyword>
<evidence type="ECO:0000256" key="2">
    <source>
        <dbReference type="SAM" id="Phobius"/>
    </source>
</evidence>
<keyword evidence="2" id="KW-0472">Membrane</keyword>
<dbReference type="Proteomes" id="UP000239563">
    <property type="component" value="Chromosome XII"/>
</dbReference>
<feature type="transmembrane region" description="Helical" evidence="2">
    <location>
        <begin position="155"/>
        <end position="187"/>
    </location>
</feature>
<accession>A0A2N8UHX2</accession>
<feature type="compositionally biased region" description="Basic and acidic residues" evidence="1">
    <location>
        <begin position="341"/>
        <end position="356"/>
    </location>
</feature>
<feature type="transmembrane region" description="Helical" evidence="2">
    <location>
        <begin position="90"/>
        <end position="110"/>
    </location>
</feature>